<keyword evidence="1" id="KW-0472">Membrane</keyword>
<proteinExistence type="predicted"/>
<dbReference type="RefSeq" id="WP_088485825.1">
    <property type="nucleotide sequence ID" value="NZ_NISI01000014.1"/>
</dbReference>
<evidence type="ECO:0000313" key="2">
    <source>
        <dbReference type="EMBL" id="OWR00841.1"/>
    </source>
</evidence>
<name>A0A254N924_9BURK</name>
<dbReference type="EMBL" id="NISI01000014">
    <property type="protein sequence ID" value="OWR00841.1"/>
    <property type="molecule type" value="Genomic_DNA"/>
</dbReference>
<accession>A0A254N924</accession>
<organism evidence="2 3">
    <name type="scientific">Roseateles puraquae</name>
    <dbReference type="NCBI Taxonomy" id="431059"/>
    <lineage>
        <taxon>Bacteria</taxon>
        <taxon>Pseudomonadati</taxon>
        <taxon>Pseudomonadota</taxon>
        <taxon>Betaproteobacteria</taxon>
        <taxon>Burkholderiales</taxon>
        <taxon>Sphaerotilaceae</taxon>
        <taxon>Roseateles</taxon>
    </lineage>
</organism>
<evidence type="ECO:0000313" key="3">
    <source>
        <dbReference type="Proteomes" id="UP000197446"/>
    </source>
</evidence>
<protein>
    <submittedName>
        <fullName evidence="2">Uncharacterized protein</fullName>
    </submittedName>
</protein>
<reference evidence="2 3" key="1">
    <citation type="journal article" date="2007" name="Int. J. Syst. Evol. Microbiol.">
        <title>Description of Pelomonas aquatica sp. nov. and Pelomonas puraquae sp. nov., isolated from industrial and haemodialysis water.</title>
        <authorList>
            <person name="Gomila M."/>
            <person name="Bowien B."/>
            <person name="Falsen E."/>
            <person name="Moore E.R."/>
            <person name="Lalucat J."/>
        </authorList>
    </citation>
    <scope>NUCLEOTIDE SEQUENCE [LARGE SCALE GENOMIC DNA]</scope>
    <source>
        <strain evidence="2 3">CCUG 52769</strain>
    </source>
</reference>
<dbReference type="Proteomes" id="UP000197446">
    <property type="component" value="Unassembled WGS sequence"/>
</dbReference>
<keyword evidence="1" id="KW-1133">Transmembrane helix</keyword>
<comment type="caution">
    <text evidence="2">The sequence shown here is derived from an EMBL/GenBank/DDBJ whole genome shotgun (WGS) entry which is preliminary data.</text>
</comment>
<feature type="transmembrane region" description="Helical" evidence="1">
    <location>
        <begin position="43"/>
        <end position="64"/>
    </location>
</feature>
<evidence type="ECO:0000256" key="1">
    <source>
        <dbReference type="SAM" id="Phobius"/>
    </source>
</evidence>
<keyword evidence="3" id="KW-1185">Reference proteome</keyword>
<dbReference type="AlphaFoldDB" id="A0A254N924"/>
<keyword evidence="1" id="KW-0812">Transmembrane</keyword>
<sequence length="68" mass="6922">MNAERAFVSMLLVAAVVGLAFLGLAVGQAIKLGEITAVLRHPLLGSGTASLVTAALGGLLLLTLRPQR</sequence>
<gene>
    <name evidence="2" type="ORF">CDO81_24230</name>
</gene>